<protein>
    <submittedName>
        <fullName evidence="1">Uncharacterized protein</fullName>
    </submittedName>
</protein>
<organism evidence="1 2">
    <name type="scientific">Nostoc sphaeroides CCNUC1</name>
    <dbReference type="NCBI Taxonomy" id="2653204"/>
    <lineage>
        <taxon>Bacteria</taxon>
        <taxon>Bacillati</taxon>
        <taxon>Cyanobacteriota</taxon>
        <taxon>Cyanophyceae</taxon>
        <taxon>Nostocales</taxon>
        <taxon>Nostocaceae</taxon>
        <taxon>Nostoc</taxon>
    </lineage>
</organism>
<sequence>MDRVGLHFNLVVHNTNNDWVNKFVVRTSVLDLSDKSLTTNQALLTWRTTREAFPHPFVSICPLEN</sequence>
<dbReference type="EMBL" id="CP045227">
    <property type="protein sequence ID" value="QFS50392.1"/>
    <property type="molecule type" value="Genomic_DNA"/>
</dbReference>
<keyword evidence="2" id="KW-1185">Reference proteome</keyword>
<proteinExistence type="predicted"/>
<evidence type="ECO:0000313" key="2">
    <source>
        <dbReference type="Proteomes" id="UP000326678"/>
    </source>
</evidence>
<dbReference type="AlphaFoldDB" id="A0A5P8WCW4"/>
<accession>A0A5P8WCW4</accession>
<reference evidence="1 2" key="1">
    <citation type="submission" date="2019-10" db="EMBL/GenBank/DDBJ databases">
        <title>Genomic and transcriptomic insights into the perfect genentic adaptation of a filamentous nitrogen-fixing cyanobacterium to rice fields.</title>
        <authorList>
            <person name="Chen Z."/>
        </authorList>
    </citation>
    <scope>NUCLEOTIDE SEQUENCE [LARGE SCALE GENOMIC DNA]</scope>
    <source>
        <strain evidence="1">CCNUC1</strain>
    </source>
</reference>
<dbReference type="KEGG" id="nsh:GXM_07886"/>
<dbReference type="Proteomes" id="UP000326678">
    <property type="component" value="Chromosome Gxm2"/>
</dbReference>
<evidence type="ECO:0000313" key="1">
    <source>
        <dbReference type="EMBL" id="QFS50392.1"/>
    </source>
</evidence>
<gene>
    <name evidence="1" type="ORF">GXM_07886</name>
</gene>
<name>A0A5P8WCW4_9NOSO</name>